<evidence type="ECO:0000313" key="2">
    <source>
        <dbReference type="Proteomes" id="UP000248857"/>
    </source>
</evidence>
<dbReference type="InterPro" id="IPR008651">
    <property type="entry name" value="Uncharacterised_HicB"/>
</dbReference>
<dbReference type="AlphaFoldDB" id="A0A2W1JTC4"/>
<dbReference type="Pfam" id="PF05534">
    <property type="entry name" value="HicB"/>
    <property type="match status" value="1"/>
</dbReference>
<dbReference type="InterPro" id="IPR010985">
    <property type="entry name" value="Ribbon_hlx_hlx"/>
</dbReference>
<organism evidence="1 2">
    <name type="scientific">Acaryochloris thomasi RCC1774</name>
    <dbReference type="NCBI Taxonomy" id="1764569"/>
    <lineage>
        <taxon>Bacteria</taxon>
        <taxon>Bacillati</taxon>
        <taxon>Cyanobacteriota</taxon>
        <taxon>Cyanophyceae</taxon>
        <taxon>Acaryochloridales</taxon>
        <taxon>Acaryochloridaceae</taxon>
        <taxon>Acaryochloris</taxon>
        <taxon>Acaryochloris thomasi</taxon>
    </lineage>
</organism>
<name>A0A2W1JTC4_9CYAN</name>
<dbReference type="InterPro" id="IPR013321">
    <property type="entry name" value="Arc_rbn_hlx_hlx"/>
</dbReference>
<dbReference type="RefSeq" id="WP_110986449.1">
    <property type="nucleotide sequence ID" value="NZ_CAWNWM010000007.1"/>
</dbReference>
<gene>
    <name evidence="1" type="ORF">C1752_02745</name>
</gene>
<reference evidence="1 2" key="1">
    <citation type="journal article" date="2018" name="Sci. Rep.">
        <title>A novel species of the marine cyanobacterium Acaryochloris with a unique pigment content and lifestyle.</title>
        <authorList>
            <person name="Partensky F."/>
            <person name="Six C."/>
            <person name="Ratin M."/>
            <person name="Garczarek L."/>
            <person name="Vaulot D."/>
            <person name="Probert I."/>
            <person name="Calteau A."/>
            <person name="Gourvil P."/>
            <person name="Marie D."/>
            <person name="Grebert T."/>
            <person name="Bouchier C."/>
            <person name="Le Panse S."/>
            <person name="Gachenot M."/>
            <person name="Rodriguez F."/>
            <person name="Garrido J.L."/>
        </authorList>
    </citation>
    <scope>NUCLEOTIDE SEQUENCE [LARGE SCALE GENOMIC DNA]</scope>
    <source>
        <strain evidence="1 2">RCC1774</strain>
    </source>
</reference>
<proteinExistence type="predicted"/>
<dbReference type="SUPFAM" id="SSF47598">
    <property type="entry name" value="Ribbon-helix-helix"/>
    <property type="match status" value="1"/>
</dbReference>
<comment type="caution">
    <text evidence="1">The sequence shown here is derived from an EMBL/GenBank/DDBJ whole genome shotgun (WGS) entry which is preliminary data.</text>
</comment>
<dbReference type="Gene3D" id="1.10.1220.10">
    <property type="entry name" value="Met repressor-like"/>
    <property type="match status" value="1"/>
</dbReference>
<dbReference type="GO" id="GO:0006355">
    <property type="term" value="P:regulation of DNA-templated transcription"/>
    <property type="evidence" value="ECO:0007669"/>
    <property type="project" value="InterPro"/>
</dbReference>
<dbReference type="OrthoDB" id="428665at2"/>
<evidence type="ECO:0000313" key="1">
    <source>
        <dbReference type="EMBL" id="PZD73114.1"/>
    </source>
</evidence>
<keyword evidence="2" id="KW-1185">Reference proteome</keyword>
<accession>A0A2W1JTC4</accession>
<dbReference type="Proteomes" id="UP000248857">
    <property type="component" value="Unassembled WGS sequence"/>
</dbReference>
<sequence>MSRLTLRLPETLHEQLSRLAESEGISLNQYIVYSLTRQVGSSYTVQVLSKSAIDQQEANLKQWIQSSEPYSEAEATKILSEREAVPLQAQLSADTIARFQSMLQQNQ</sequence>
<protein>
    <recommendedName>
        <fullName evidence="3">Toxin-antitoxin system HicB family antitoxin</fullName>
    </recommendedName>
</protein>
<dbReference type="EMBL" id="PQWO01000007">
    <property type="protein sequence ID" value="PZD73114.1"/>
    <property type="molecule type" value="Genomic_DNA"/>
</dbReference>
<evidence type="ECO:0008006" key="3">
    <source>
        <dbReference type="Google" id="ProtNLM"/>
    </source>
</evidence>